<accession>A0ABV8G9K8</accession>
<evidence type="ECO:0000256" key="3">
    <source>
        <dbReference type="ARBA" id="ARBA00022603"/>
    </source>
</evidence>
<proteinExistence type="inferred from homology"/>
<dbReference type="InterPro" id="IPR011610">
    <property type="entry name" value="SAM_mthyl_Trfase_ML2640-like"/>
</dbReference>
<dbReference type="PANTHER" id="PTHR43619">
    <property type="entry name" value="S-ADENOSYL-L-METHIONINE-DEPENDENT METHYLTRANSFERASE YKTD-RELATED"/>
    <property type="match status" value="1"/>
</dbReference>
<gene>
    <name evidence="7" type="ORF">ACFOY2_16655</name>
</gene>
<dbReference type="Pfam" id="PF04072">
    <property type="entry name" value="LCM"/>
    <property type="match status" value="1"/>
</dbReference>
<dbReference type="PANTHER" id="PTHR43619:SF2">
    <property type="entry name" value="S-ADENOSYL-L-METHIONINE-DEPENDENT METHYLTRANSFERASES SUPERFAMILY PROTEIN"/>
    <property type="match status" value="1"/>
</dbReference>
<dbReference type="SUPFAM" id="SSF53335">
    <property type="entry name" value="S-adenosyl-L-methionine-dependent methyltransferases"/>
    <property type="match status" value="1"/>
</dbReference>
<evidence type="ECO:0000256" key="5">
    <source>
        <dbReference type="ARBA" id="ARBA00022691"/>
    </source>
</evidence>
<comment type="function">
    <text evidence="1 6">Exhibits S-adenosyl-L-methionine-dependent methyltransferase activity.</text>
</comment>
<dbReference type="GO" id="GO:0032259">
    <property type="term" value="P:methylation"/>
    <property type="evidence" value="ECO:0007669"/>
    <property type="project" value="UniProtKB-KW"/>
</dbReference>
<evidence type="ECO:0000256" key="1">
    <source>
        <dbReference type="ARBA" id="ARBA00003907"/>
    </source>
</evidence>
<evidence type="ECO:0000256" key="2">
    <source>
        <dbReference type="ARBA" id="ARBA00008138"/>
    </source>
</evidence>
<evidence type="ECO:0000256" key="6">
    <source>
        <dbReference type="RuleBase" id="RU362030"/>
    </source>
</evidence>
<dbReference type="EC" id="2.1.1.-" evidence="6"/>
<evidence type="ECO:0000256" key="4">
    <source>
        <dbReference type="ARBA" id="ARBA00022679"/>
    </source>
</evidence>
<evidence type="ECO:0000313" key="7">
    <source>
        <dbReference type="EMBL" id="MFC4008864.1"/>
    </source>
</evidence>
<dbReference type="InterPro" id="IPR029063">
    <property type="entry name" value="SAM-dependent_MTases_sf"/>
</dbReference>
<dbReference type="RefSeq" id="WP_379528926.1">
    <property type="nucleotide sequence ID" value="NZ_JBHSBI010000007.1"/>
</dbReference>
<keyword evidence="3 6" id="KW-0489">Methyltransferase</keyword>
<dbReference type="Gene3D" id="3.40.50.150">
    <property type="entry name" value="Vaccinia Virus protein VP39"/>
    <property type="match status" value="1"/>
</dbReference>
<dbReference type="NCBIfam" id="TIGR00027">
    <property type="entry name" value="mthyl_TIGR00027"/>
    <property type="match status" value="1"/>
</dbReference>
<evidence type="ECO:0000313" key="8">
    <source>
        <dbReference type="Proteomes" id="UP001595851"/>
    </source>
</evidence>
<dbReference type="EMBL" id="JBHSBI010000007">
    <property type="protein sequence ID" value="MFC4008864.1"/>
    <property type="molecule type" value="Genomic_DNA"/>
</dbReference>
<reference evidence="8" key="1">
    <citation type="journal article" date="2019" name="Int. J. Syst. Evol. Microbiol.">
        <title>The Global Catalogue of Microorganisms (GCM) 10K type strain sequencing project: providing services to taxonomists for standard genome sequencing and annotation.</title>
        <authorList>
            <consortium name="The Broad Institute Genomics Platform"/>
            <consortium name="The Broad Institute Genome Sequencing Center for Infectious Disease"/>
            <person name="Wu L."/>
            <person name="Ma J."/>
        </authorList>
    </citation>
    <scope>NUCLEOTIDE SEQUENCE [LARGE SCALE GENOMIC DNA]</scope>
    <source>
        <strain evidence="8">TBRC 1276</strain>
    </source>
</reference>
<comment type="similarity">
    <text evidence="2 6">Belongs to the UPF0677 family.</text>
</comment>
<dbReference type="InterPro" id="IPR007213">
    <property type="entry name" value="Ppm1/Ppm2/Tcmp"/>
</dbReference>
<name>A0ABV8G9K8_9ACTN</name>
<keyword evidence="5 6" id="KW-0949">S-adenosyl-L-methionine</keyword>
<keyword evidence="4 7" id="KW-0808">Transferase</keyword>
<protein>
    <recommendedName>
        <fullName evidence="6">S-adenosyl-L-methionine-dependent methyltransferase</fullName>
        <ecNumber evidence="6">2.1.1.-</ecNumber>
    </recommendedName>
</protein>
<keyword evidence="8" id="KW-1185">Reference proteome</keyword>
<comment type="caution">
    <text evidence="7">The sequence shown here is derived from an EMBL/GenBank/DDBJ whole genome shotgun (WGS) entry which is preliminary data.</text>
</comment>
<dbReference type="GO" id="GO:0008168">
    <property type="term" value="F:methyltransferase activity"/>
    <property type="evidence" value="ECO:0007669"/>
    <property type="project" value="UniProtKB-KW"/>
</dbReference>
<sequence length="279" mass="29901">MNPTSLDGIGETAVVVAALRALESARPDHLFLDPYAERFVEAVAGDGYWEKAPSGWAGFAEVLAGQVAVRTRYLDEALLRASAEGCGQVVLLASGMDARAYRLDWPAGTRVYEIDFAEVLAFKAGVLKGAEPLCEHVQVPADLRTDWPGALREAGFSPERPTAWLAEGMLYALPPEAADVLLDRVSRLSAPGSVLAADHAPDSPVLRESRAALSPDLVDLWLGGPRQDLGGWLRGRGWTAEVREVNEVAAQYGRPAPPAFDPARDGSGPGWLFTARLTC</sequence>
<dbReference type="Proteomes" id="UP001595851">
    <property type="component" value="Unassembled WGS sequence"/>
</dbReference>
<organism evidence="7 8">
    <name type="scientific">Nonomuraea purpurea</name>
    <dbReference type="NCBI Taxonomy" id="1849276"/>
    <lineage>
        <taxon>Bacteria</taxon>
        <taxon>Bacillati</taxon>
        <taxon>Actinomycetota</taxon>
        <taxon>Actinomycetes</taxon>
        <taxon>Streptosporangiales</taxon>
        <taxon>Streptosporangiaceae</taxon>
        <taxon>Nonomuraea</taxon>
    </lineage>
</organism>